<reference evidence="1" key="2">
    <citation type="submission" date="2020-09" db="EMBL/GenBank/DDBJ databases">
        <authorList>
            <person name="Sun Q."/>
            <person name="Zhou Y."/>
        </authorList>
    </citation>
    <scope>NUCLEOTIDE SEQUENCE</scope>
    <source>
        <strain evidence="1">CGMCC 1.12919</strain>
    </source>
</reference>
<proteinExistence type="predicted"/>
<dbReference type="Proteomes" id="UP000637002">
    <property type="component" value="Unassembled WGS sequence"/>
</dbReference>
<evidence type="ECO:0000313" key="1">
    <source>
        <dbReference type="EMBL" id="GGC60291.1"/>
    </source>
</evidence>
<dbReference type="AlphaFoldDB" id="A0A916U5T1"/>
<evidence type="ECO:0000313" key="2">
    <source>
        <dbReference type="Proteomes" id="UP000637002"/>
    </source>
</evidence>
<sequence length="79" mass="8353">MRTTPVADVGHSDVLESELEDGARTLAVGDALNLDALDQLARGHLAEEGRQPCAERQGDDQWIKVGPTGAVRIPAMSSS</sequence>
<accession>A0A916U5T1</accession>
<keyword evidence="2" id="KW-1185">Reference proteome</keyword>
<organism evidence="1 2">
    <name type="scientific">Chelatococcus reniformis</name>
    <dbReference type="NCBI Taxonomy" id="1494448"/>
    <lineage>
        <taxon>Bacteria</taxon>
        <taxon>Pseudomonadati</taxon>
        <taxon>Pseudomonadota</taxon>
        <taxon>Alphaproteobacteria</taxon>
        <taxon>Hyphomicrobiales</taxon>
        <taxon>Chelatococcaceae</taxon>
        <taxon>Chelatococcus</taxon>
    </lineage>
</organism>
<protein>
    <submittedName>
        <fullName evidence="1">Uncharacterized protein</fullName>
    </submittedName>
</protein>
<gene>
    <name evidence="1" type="ORF">GCM10010994_18670</name>
</gene>
<dbReference type="EMBL" id="BMGG01000003">
    <property type="protein sequence ID" value="GGC60291.1"/>
    <property type="molecule type" value="Genomic_DNA"/>
</dbReference>
<reference evidence="1" key="1">
    <citation type="journal article" date="2014" name="Int. J. Syst. Evol. Microbiol.">
        <title>Complete genome sequence of Corynebacterium casei LMG S-19264T (=DSM 44701T), isolated from a smear-ripened cheese.</title>
        <authorList>
            <consortium name="US DOE Joint Genome Institute (JGI-PGF)"/>
            <person name="Walter F."/>
            <person name="Albersmeier A."/>
            <person name="Kalinowski J."/>
            <person name="Ruckert C."/>
        </authorList>
    </citation>
    <scope>NUCLEOTIDE SEQUENCE</scope>
    <source>
        <strain evidence="1">CGMCC 1.12919</strain>
    </source>
</reference>
<comment type="caution">
    <text evidence="1">The sequence shown here is derived from an EMBL/GenBank/DDBJ whole genome shotgun (WGS) entry which is preliminary data.</text>
</comment>
<name>A0A916U5T1_9HYPH</name>